<reference evidence="1" key="1">
    <citation type="journal article" date="2021" name="Sci. Rep.">
        <title>Diploid genomic architecture of Nitzschia inconspicua, an elite biomass production diatom.</title>
        <authorList>
            <person name="Oliver A."/>
            <person name="Podell S."/>
            <person name="Pinowska A."/>
            <person name="Traller J.C."/>
            <person name="Smith S.R."/>
            <person name="McClure R."/>
            <person name="Beliaev A."/>
            <person name="Bohutskyi P."/>
            <person name="Hill E.A."/>
            <person name="Rabines A."/>
            <person name="Zheng H."/>
            <person name="Allen L.Z."/>
            <person name="Kuo A."/>
            <person name="Grigoriev I.V."/>
            <person name="Allen A.E."/>
            <person name="Hazlebeck D."/>
            <person name="Allen E.E."/>
        </authorList>
    </citation>
    <scope>NUCLEOTIDE SEQUENCE</scope>
    <source>
        <strain evidence="1">Hildebrandi</strain>
    </source>
</reference>
<keyword evidence="2" id="KW-1185">Reference proteome</keyword>
<organism evidence="1 2">
    <name type="scientific">Nitzschia inconspicua</name>
    <dbReference type="NCBI Taxonomy" id="303405"/>
    <lineage>
        <taxon>Eukaryota</taxon>
        <taxon>Sar</taxon>
        <taxon>Stramenopiles</taxon>
        <taxon>Ochrophyta</taxon>
        <taxon>Bacillariophyta</taxon>
        <taxon>Bacillariophyceae</taxon>
        <taxon>Bacillariophycidae</taxon>
        <taxon>Bacillariales</taxon>
        <taxon>Bacillariaceae</taxon>
        <taxon>Nitzschia</taxon>
    </lineage>
</organism>
<dbReference type="OrthoDB" id="39724at2759"/>
<sequence length="89" mass="10468">MKQEKIAVHERAINLARRYSVQNENDLMQEDFTEDAPMKKQMTHDDCIELSHHLLHPTALPSECKKFQDVVSYLKRRDSDTTHPTQFLS</sequence>
<accession>A0A9K3PQ50</accession>
<evidence type="ECO:0000313" key="2">
    <source>
        <dbReference type="Proteomes" id="UP000693970"/>
    </source>
</evidence>
<name>A0A9K3PQ50_9STRA</name>
<gene>
    <name evidence="1" type="ORF">IV203_009147</name>
</gene>
<reference evidence="1" key="2">
    <citation type="submission" date="2021-04" db="EMBL/GenBank/DDBJ databases">
        <authorList>
            <person name="Podell S."/>
        </authorList>
    </citation>
    <scope>NUCLEOTIDE SEQUENCE</scope>
    <source>
        <strain evidence="1">Hildebrandi</strain>
    </source>
</reference>
<comment type="caution">
    <text evidence="1">The sequence shown here is derived from an EMBL/GenBank/DDBJ whole genome shotgun (WGS) entry which is preliminary data.</text>
</comment>
<evidence type="ECO:0000313" key="1">
    <source>
        <dbReference type="EMBL" id="KAG7353099.1"/>
    </source>
</evidence>
<dbReference type="EMBL" id="JAGRRH010000017">
    <property type="protein sequence ID" value="KAG7353099.1"/>
    <property type="molecule type" value="Genomic_DNA"/>
</dbReference>
<dbReference type="Proteomes" id="UP000693970">
    <property type="component" value="Unassembled WGS sequence"/>
</dbReference>
<protein>
    <submittedName>
        <fullName evidence="1">Uncharacterized protein</fullName>
    </submittedName>
</protein>
<proteinExistence type="predicted"/>
<dbReference type="AlphaFoldDB" id="A0A9K3PQ50"/>